<evidence type="ECO:0000313" key="2">
    <source>
        <dbReference type="Proteomes" id="UP001626537"/>
    </source>
</evidence>
<sequence>MEIVRRDLRQAGYFGCRQSLAPETPRNESTLTPGFIRNTLNPAPSGGSDPLSWDFDYGLALEGYTAVDPVSGGSGWSPTPPVSTLIANAEDHSDIVVTSRAEGVGVIVNQHPGGNPPGSASILIDNDSGIGPEDILMVTDCTSAAIFQVSTGNPDTSGQIPHNTGTGAPGNYTNALGRSFVGAEVFEAVKSVFYVANSPVTGRPALFRNGDELVEDVERLRVFYGVDNTDNRQIDIYVPAGTVPLDGPASTDPDWERVVAVQLHLLISSGAETGLTEAPVSLPFAGGTFDATDRRAYQAFTTTIGVRNRLP</sequence>
<dbReference type="InterPro" id="IPR032092">
    <property type="entry name" value="PilW"/>
</dbReference>
<accession>A0ABZ0I1U3</accession>
<dbReference type="Proteomes" id="UP001626537">
    <property type="component" value="Chromosome"/>
</dbReference>
<reference evidence="1 2" key="1">
    <citation type="submission" date="2023-10" db="EMBL/GenBank/DDBJ databases">
        <title>Two novel species belonging to the OM43/NOR5 clade.</title>
        <authorList>
            <person name="Park M."/>
        </authorList>
    </citation>
    <scope>NUCLEOTIDE SEQUENCE [LARGE SCALE GENOMIC DNA]</scope>
    <source>
        <strain evidence="1 2">IMCC43200</strain>
    </source>
</reference>
<gene>
    <name evidence="1" type="ORF">R0135_17005</name>
</gene>
<protein>
    <submittedName>
        <fullName evidence="1">PilW family protein</fullName>
    </submittedName>
</protein>
<proteinExistence type="predicted"/>
<evidence type="ECO:0000313" key="1">
    <source>
        <dbReference type="EMBL" id="WOJ93463.1"/>
    </source>
</evidence>
<name>A0ABZ0I1U3_9GAMM</name>
<dbReference type="Pfam" id="PF16074">
    <property type="entry name" value="PilW"/>
    <property type="match status" value="1"/>
</dbReference>
<organism evidence="1 2">
    <name type="scientific">Congregibacter variabilis</name>
    <dbReference type="NCBI Taxonomy" id="3081200"/>
    <lineage>
        <taxon>Bacteria</taxon>
        <taxon>Pseudomonadati</taxon>
        <taxon>Pseudomonadota</taxon>
        <taxon>Gammaproteobacteria</taxon>
        <taxon>Cellvibrionales</taxon>
        <taxon>Halieaceae</taxon>
        <taxon>Congregibacter</taxon>
    </lineage>
</organism>
<dbReference type="RefSeq" id="WP_407348112.1">
    <property type="nucleotide sequence ID" value="NZ_CP136864.1"/>
</dbReference>
<dbReference type="EMBL" id="CP136864">
    <property type="protein sequence ID" value="WOJ93463.1"/>
    <property type="molecule type" value="Genomic_DNA"/>
</dbReference>
<keyword evidence="2" id="KW-1185">Reference proteome</keyword>